<organism evidence="12 13">
    <name type="scientific">Catagonus wagneri</name>
    <name type="common">Chacoan peccary</name>
    <dbReference type="NCBI Taxonomy" id="51154"/>
    <lineage>
        <taxon>Eukaryota</taxon>
        <taxon>Metazoa</taxon>
        <taxon>Chordata</taxon>
        <taxon>Craniata</taxon>
        <taxon>Vertebrata</taxon>
        <taxon>Euteleostomi</taxon>
        <taxon>Mammalia</taxon>
        <taxon>Eutheria</taxon>
        <taxon>Laurasiatheria</taxon>
        <taxon>Artiodactyla</taxon>
        <taxon>Suina</taxon>
        <taxon>Tayassuidae</taxon>
        <taxon>Catagonus</taxon>
    </lineage>
</organism>
<name>A0A8C3WU31_9CETA</name>
<dbReference type="GO" id="GO:2001256">
    <property type="term" value="P:regulation of store-operated calcium entry"/>
    <property type="evidence" value="ECO:0007669"/>
    <property type="project" value="Ensembl"/>
</dbReference>
<dbReference type="GO" id="GO:0048240">
    <property type="term" value="P:sperm capacitation"/>
    <property type="evidence" value="ECO:0007669"/>
    <property type="project" value="Ensembl"/>
</dbReference>
<keyword evidence="10" id="KW-0732">Signal</keyword>
<dbReference type="GO" id="GO:0090281">
    <property type="term" value="P:negative regulation of calcium ion import"/>
    <property type="evidence" value="ECO:0007669"/>
    <property type="project" value="Ensembl"/>
</dbReference>
<feature type="chain" id="PRO_5034147624" description="Serine protease inhibitor Kazal-type 1" evidence="10">
    <location>
        <begin position="24"/>
        <end position="79"/>
    </location>
</feature>
<accession>A0A8C3WU31</accession>
<dbReference type="Ensembl" id="ENSCWAT00000020288.1">
    <property type="protein sequence ID" value="ENSCWAP00000018699.1"/>
    <property type="gene ID" value="ENSCWAG00000014329.1"/>
</dbReference>
<protein>
    <recommendedName>
        <fullName evidence="7">Serine protease inhibitor Kazal-type 1</fullName>
    </recommendedName>
    <alternativeName>
        <fullName evidence="8">Pancreatic secretory trypsin inhibitor</fullName>
    </alternativeName>
</protein>
<gene>
    <name evidence="12" type="primary">SPINK1</name>
</gene>
<keyword evidence="13" id="KW-1185">Reference proteome</keyword>
<evidence type="ECO:0000313" key="12">
    <source>
        <dbReference type="Ensembl" id="ENSCWAP00000018699.1"/>
    </source>
</evidence>
<evidence type="ECO:0000256" key="8">
    <source>
        <dbReference type="ARBA" id="ARBA00041915"/>
    </source>
</evidence>
<dbReference type="GO" id="GO:0007263">
    <property type="term" value="P:nitric oxide mediated signal transduction"/>
    <property type="evidence" value="ECO:0007669"/>
    <property type="project" value="Ensembl"/>
</dbReference>
<keyword evidence="4" id="KW-0722">Serine protease inhibitor</keyword>
<keyword evidence="2" id="KW-0964">Secreted</keyword>
<keyword evidence="3" id="KW-0646">Protease inhibitor</keyword>
<dbReference type="GO" id="GO:0010751">
    <property type="term" value="P:negative regulation of nitric oxide mediated signal transduction"/>
    <property type="evidence" value="ECO:0007669"/>
    <property type="project" value="Ensembl"/>
</dbReference>
<comment type="subcellular location">
    <subcellularLocation>
        <location evidence="1">Secreted</location>
    </subcellularLocation>
</comment>
<sequence>MKVASIFLLSALALLALSGNTGATSPGREAKCTSEVSGCSKIYNPVCGTDGKTYPSECVLCSENQKRQTSVLIQKSGPC</sequence>
<comment type="function">
    <text evidence="9">Serine protease inhibitor which exhibits anti-trypsin activity. In the pancreas, protects against trypsin-catalyzed premature activation of zymogens.</text>
</comment>
<dbReference type="InterPro" id="IPR036058">
    <property type="entry name" value="Kazal_dom_sf"/>
</dbReference>
<dbReference type="PROSITE" id="PS51465">
    <property type="entry name" value="KAZAL_2"/>
    <property type="match status" value="1"/>
</dbReference>
<comment type="function">
    <text evidence="6">In the male reproductive tract, binds to sperm heads where it modulates sperm capacitance by inhibiting calcium uptake and nitrogen oxide (NO) production.</text>
</comment>
<dbReference type="PROSITE" id="PS00282">
    <property type="entry name" value="KAZAL_1"/>
    <property type="match status" value="1"/>
</dbReference>
<dbReference type="GO" id="GO:0060046">
    <property type="term" value="P:regulation of acrosome reaction"/>
    <property type="evidence" value="ECO:0007669"/>
    <property type="project" value="Ensembl"/>
</dbReference>
<feature type="domain" description="Kazal-like" evidence="11">
    <location>
        <begin position="26"/>
        <end position="79"/>
    </location>
</feature>
<evidence type="ECO:0000256" key="1">
    <source>
        <dbReference type="ARBA" id="ARBA00004613"/>
    </source>
</evidence>
<evidence type="ECO:0000256" key="2">
    <source>
        <dbReference type="ARBA" id="ARBA00022525"/>
    </source>
</evidence>
<dbReference type="Gene3D" id="3.30.60.30">
    <property type="match status" value="1"/>
</dbReference>
<evidence type="ECO:0000256" key="10">
    <source>
        <dbReference type="SAM" id="SignalP"/>
    </source>
</evidence>
<dbReference type="PRINTS" id="PR00290">
    <property type="entry name" value="KAZALINHBTR"/>
</dbReference>
<dbReference type="AlphaFoldDB" id="A0A8C3WU31"/>
<evidence type="ECO:0000256" key="3">
    <source>
        <dbReference type="ARBA" id="ARBA00022690"/>
    </source>
</evidence>
<dbReference type="SUPFAM" id="SSF100895">
    <property type="entry name" value="Kazal-type serine protease inhibitors"/>
    <property type="match status" value="1"/>
</dbReference>
<evidence type="ECO:0000256" key="5">
    <source>
        <dbReference type="ARBA" id="ARBA00023157"/>
    </source>
</evidence>
<feature type="signal peptide" evidence="10">
    <location>
        <begin position="1"/>
        <end position="23"/>
    </location>
</feature>
<reference evidence="12" key="2">
    <citation type="submission" date="2025-09" db="UniProtKB">
        <authorList>
            <consortium name="Ensembl"/>
        </authorList>
    </citation>
    <scope>IDENTIFICATION</scope>
</reference>
<evidence type="ECO:0000256" key="6">
    <source>
        <dbReference type="ARBA" id="ARBA00037363"/>
    </source>
</evidence>
<dbReference type="CDD" id="cd01327">
    <property type="entry name" value="KAZAL_PSTI"/>
    <property type="match status" value="1"/>
</dbReference>
<evidence type="ECO:0000256" key="7">
    <source>
        <dbReference type="ARBA" id="ARBA00039254"/>
    </source>
</evidence>
<keyword evidence="5" id="KW-1015">Disulfide bond</keyword>
<dbReference type="PANTHER" id="PTHR21312:SF27">
    <property type="entry name" value="SERINE PROTEASE INHIBITOR KAZAL-TYPE 1"/>
    <property type="match status" value="1"/>
</dbReference>
<evidence type="ECO:0000256" key="9">
    <source>
        <dbReference type="ARBA" id="ARBA00046050"/>
    </source>
</evidence>
<dbReference type="PANTHER" id="PTHR21312">
    <property type="entry name" value="SERINE PROTEASE INHIBITOR"/>
    <property type="match status" value="1"/>
</dbReference>
<proteinExistence type="predicted"/>
<dbReference type="GeneTree" id="ENSGT00530000064228"/>
<dbReference type="FunFam" id="3.30.60.30:FF:000031">
    <property type="entry name" value="Serine protease inhibitor Kazal-type 2"/>
    <property type="match status" value="1"/>
</dbReference>
<dbReference type="SMART" id="SM00280">
    <property type="entry name" value="KAZAL"/>
    <property type="match status" value="1"/>
</dbReference>
<dbReference type="Pfam" id="PF00050">
    <property type="entry name" value="Kazal_1"/>
    <property type="match status" value="1"/>
</dbReference>
<reference evidence="12" key="1">
    <citation type="submission" date="2025-08" db="UniProtKB">
        <authorList>
            <consortium name="Ensembl"/>
        </authorList>
    </citation>
    <scope>IDENTIFICATION</scope>
</reference>
<dbReference type="InterPro" id="IPR001239">
    <property type="entry name" value="Prot_inh_Kazal-m"/>
</dbReference>
<dbReference type="Proteomes" id="UP000694540">
    <property type="component" value="Unplaced"/>
</dbReference>
<dbReference type="GO" id="GO:0004867">
    <property type="term" value="F:serine-type endopeptidase inhibitor activity"/>
    <property type="evidence" value="ECO:0007669"/>
    <property type="project" value="UniProtKB-KW"/>
</dbReference>
<dbReference type="GO" id="GO:0005615">
    <property type="term" value="C:extracellular space"/>
    <property type="evidence" value="ECO:0007669"/>
    <property type="project" value="Ensembl"/>
</dbReference>
<evidence type="ECO:0000313" key="13">
    <source>
        <dbReference type="Proteomes" id="UP000694540"/>
    </source>
</evidence>
<evidence type="ECO:0000259" key="11">
    <source>
        <dbReference type="PROSITE" id="PS51465"/>
    </source>
</evidence>
<dbReference type="InterPro" id="IPR002350">
    <property type="entry name" value="Kazal_dom"/>
</dbReference>
<evidence type="ECO:0000256" key="4">
    <source>
        <dbReference type="ARBA" id="ARBA00022900"/>
    </source>
</evidence>